<dbReference type="Gene3D" id="3.10.20.90">
    <property type="entry name" value="Phosphatidylinositol 3-kinase Catalytic Subunit, Chain A, domain 1"/>
    <property type="match status" value="1"/>
</dbReference>
<proteinExistence type="predicted"/>
<comment type="caution">
    <text evidence="3">The sequence shown here is derived from an EMBL/GenBank/DDBJ whole genome shotgun (WGS) entry which is preliminary data.</text>
</comment>
<dbReference type="OrthoDB" id="661148at2759"/>
<accession>A0A2S5B9Z0</accession>
<dbReference type="EMBL" id="PJQD01000036">
    <property type="protein sequence ID" value="POY73541.1"/>
    <property type="molecule type" value="Genomic_DNA"/>
</dbReference>
<dbReference type="Proteomes" id="UP000237144">
    <property type="component" value="Unassembled WGS sequence"/>
</dbReference>
<evidence type="ECO:0000256" key="1">
    <source>
        <dbReference type="SAM" id="MobiDB-lite"/>
    </source>
</evidence>
<feature type="region of interest" description="Disordered" evidence="1">
    <location>
        <begin position="88"/>
        <end position="109"/>
    </location>
</feature>
<feature type="compositionally biased region" description="Basic residues" evidence="1">
    <location>
        <begin position="140"/>
        <end position="149"/>
    </location>
</feature>
<gene>
    <name evidence="3" type="ORF">BMF94_3479</name>
</gene>
<dbReference type="AlphaFoldDB" id="A0A2S5B9Z0"/>
<dbReference type="STRING" id="741276.A0A2S5B9Z0"/>
<feature type="region of interest" description="Disordered" evidence="1">
    <location>
        <begin position="136"/>
        <end position="265"/>
    </location>
</feature>
<dbReference type="CDD" id="cd05992">
    <property type="entry name" value="PB1"/>
    <property type="match status" value="1"/>
</dbReference>
<organism evidence="3 4">
    <name type="scientific">Rhodotorula taiwanensis</name>
    <dbReference type="NCBI Taxonomy" id="741276"/>
    <lineage>
        <taxon>Eukaryota</taxon>
        <taxon>Fungi</taxon>
        <taxon>Dikarya</taxon>
        <taxon>Basidiomycota</taxon>
        <taxon>Pucciniomycotina</taxon>
        <taxon>Microbotryomycetes</taxon>
        <taxon>Sporidiobolales</taxon>
        <taxon>Sporidiobolaceae</taxon>
        <taxon>Rhodotorula</taxon>
    </lineage>
</organism>
<feature type="compositionally biased region" description="Gly residues" evidence="1">
    <location>
        <begin position="167"/>
        <end position="178"/>
    </location>
</feature>
<protein>
    <recommendedName>
        <fullName evidence="2">PB1 domain-containing protein</fullName>
    </recommendedName>
</protein>
<reference evidence="3 4" key="1">
    <citation type="journal article" date="2018" name="Front. Microbiol.">
        <title>Prospects for Fungal Bioremediation of Acidic Radioactive Waste Sites: Characterization and Genome Sequence of Rhodotorula taiwanensis MD1149.</title>
        <authorList>
            <person name="Tkavc R."/>
            <person name="Matrosova V.Y."/>
            <person name="Grichenko O.E."/>
            <person name="Gostincar C."/>
            <person name="Volpe R.P."/>
            <person name="Klimenkova P."/>
            <person name="Gaidamakova E.K."/>
            <person name="Zhou C.E."/>
            <person name="Stewart B.J."/>
            <person name="Lyman M.G."/>
            <person name="Malfatti S.A."/>
            <person name="Rubinfeld B."/>
            <person name="Courtot M."/>
            <person name="Singh J."/>
            <person name="Dalgard C.L."/>
            <person name="Hamilton T."/>
            <person name="Frey K.G."/>
            <person name="Gunde-Cimerman N."/>
            <person name="Dugan L."/>
            <person name="Daly M.J."/>
        </authorList>
    </citation>
    <scope>NUCLEOTIDE SEQUENCE [LARGE SCALE GENOMIC DNA]</scope>
    <source>
        <strain evidence="3 4">MD1149</strain>
    </source>
</reference>
<evidence type="ECO:0000313" key="3">
    <source>
        <dbReference type="EMBL" id="POY73541.1"/>
    </source>
</evidence>
<feature type="compositionally biased region" description="Basic residues" evidence="1">
    <location>
        <begin position="255"/>
        <end position="265"/>
    </location>
</feature>
<feature type="domain" description="PB1" evidence="2">
    <location>
        <begin position="5"/>
        <end position="87"/>
    </location>
</feature>
<feature type="compositionally biased region" description="Basic residues" evidence="1">
    <location>
        <begin position="179"/>
        <end position="193"/>
    </location>
</feature>
<dbReference type="SMART" id="SM00666">
    <property type="entry name" value="PB1"/>
    <property type="match status" value="1"/>
</dbReference>
<evidence type="ECO:0000259" key="2">
    <source>
        <dbReference type="SMART" id="SM00666"/>
    </source>
</evidence>
<evidence type="ECO:0000313" key="4">
    <source>
        <dbReference type="Proteomes" id="UP000237144"/>
    </source>
</evidence>
<dbReference type="Pfam" id="PF00564">
    <property type="entry name" value="PB1"/>
    <property type="match status" value="1"/>
</dbReference>
<keyword evidence="4" id="KW-1185">Reference proteome</keyword>
<name>A0A2S5B9Z0_9BASI</name>
<dbReference type="InterPro" id="IPR000270">
    <property type="entry name" value="PB1_dom"/>
</dbReference>
<feature type="compositionally biased region" description="Pro residues" evidence="1">
    <location>
        <begin position="219"/>
        <end position="254"/>
    </location>
</feature>
<sequence length="302" mass="32636">MMAATLSLKLVHDQETRLASLQTEPAPPWIAFASLIRERFGLHSAPAGVTYVDVEGDAITVSSDEEVAEMLSSFEGQSSATVNVVAERGHTHPPSPAKPSHGPPRDPKTKELLDKIRRAVEADPSLGHEIHLILHEGGRHPHGPGRQHRPHDQDHSHGPPPQHSGPAGRGRGGGPGHRCGGHRHRHRRGHSRGHSPSSGSDSSDSDSDSEGQRRHAPHHPPPPPPPLMHGFPAPPPFGFPFHGPPSHAPPPHPPHFGHGHPRHQHHLHPCGFSHYAAHGYRVPFPSFAPPPPSTTHAFCPQY</sequence>
<dbReference type="SUPFAM" id="SSF54277">
    <property type="entry name" value="CAD &amp; PB1 domains"/>
    <property type="match status" value="1"/>
</dbReference>